<evidence type="ECO:0000313" key="7">
    <source>
        <dbReference type="EMBL" id="CCF85810.1"/>
    </source>
</evidence>
<dbReference type="InterPro" id="IPR044068">
    <property type="entry name" value="CB"/>
</dbReference>
<comment type="caution">
    <text evidence="7">The sequence shown here is derived from an EMBL/GenBank/DDBJ whole genome shotgun (WGS) entry which is preliminary data.</text>
</comment>
<reference evidence="7 8" key="1">
    <citation type="journal article" date="2012" name="ISME J.">
        <title>Nitrification expanded: discovery, physiology and genomics of a nitrite-oxidizing bacterium from the phylum Chloroflexi.</title>
        <authorList>
            <person name="Sorokin D.Y."/>
            <person name="Lucker S."/>
            <person name="Vejmelkova D."/>
            <person name="Kostrikina N.A."/>
            <person name="Kleerebezem R."/>
            <person name="Rijpstra W.I."/>
            <person name="Damste J.S."/>
            <person name="Le Paslier D."/>
            <person name="Muyzer G."/>
            <person name="Wagner M."/>
            <person name="van Loosdrecht M.C."/>
            <person name="Daims H."/>
        </authorList>
    </citation>
    <scope>NUCLEOTIDE SEQUENCE [LARGE SCALE GENOMIC DNA]</scope>
    <source>
        <strain evidence="8">none</strain>
    </source>
</reference>
<dbReference type="Gene3D" id="1.10.443.10">
    <property type="entry name" value="Intergrase catalytic core"/>
    <property type="match status" value="1"/>
</dbReference>
<dbReference type="InterPro" id="IPR002104">
    <property type="entry name" value="Integrase_catalytic"/>
</dbReference>
<accession>I4EM97</accession>
<dbReference type="OrthoDB" id="156970at2"/>
<evidence type="ECO:0000256" key="3">
    <source>
        <dbReference type="ARBA" id="ARBA00023172"/>
    </source>
</evidence>
<evidence type="ECO:0000256" key="4">
    <source>
        <dbReference type="PROSITE-ProRule" id="PRU01248"/>
    </source>
</evidence>
<dbReference type="Proteomes" id="UP000004221">
    <property type="component" value="Unassembled WGS sequence"/>
</dbReference>
<dbReference type="PANTHER" id="PTHR30349:SF91">
    <property type="entry name" value="INTA PROTEIN"/>
    <property type="match status" value="1"/>
</dbReference>
<dbReference type="Pfam" id="PF14659">
    <property type="entry name" value="Phage_int_SAM_3"/>
    <property type="match status" value="1"/>
</dbReference>
<evidence type="ECO:0000313" key="8">
    <source>
        <dbReference type="Proteomes" id="UP000004221"/>
    </source>
</evidence>
<dbReference type="Gene3D" id="1.10.150.130">
    <property type="match status" value="1"/>
</dbReference>
<dbReference type="InterPro" id="IPR050090">
    <property type="entry name" value="Tyrosine_recombinase_XerCD"/>
</dbReference>
<keyword evidence="1" id="KW-0229">DNA integration</keyword>
<dbReference type="GO" id="GO:0015074">
    <property type="term" value="P:DNA integration"/>
    <property type="evidence" value="ECO:0007669"/>
    <property type="project" value="UniProtKB-KW"/>
</dbReference>
<dbReference type="PROSITE" id="PS51900">
    <property type="entry name" value="CB"/>
    <property type="match status" value="1"/>
</dbReference>
<keyword evidence="8" id="KW-1185">Reference proteome</keyword>
<keyword evidence="2 4" id="KW-0238">DNA-binding</keyword>
<dbReference type="GO" id="GO:0006310">
    <property type="term" value="P:DNA recombination"/>
    <property type="evidence" value="ECO:0007669"/>
    <property type="project" value="UniProtKB-KW"/>
</dbReference>
<organism evidence="7 8">
    <name type="scientific">Nitrolancea hollandica Lb</name>
    <dbReference type="NCBI Taxonomy" id="1129897"/>
    <lineage>
        <taxon>Bacteria</taxon>
        <taxon>Pseudomonadati</taxon>
        <taxon>Thermomicrobiota</taxon>
        <taxon>Thermomicrobia</taxon>
        <taxon>Sphaerobacterales</taxon>
        <taxon>Sphaerobacterineae</taxon>
        <taxon>Sphaerobacteraceae</taxon>
        <taxon>Nitrolancea</taxon>
    </lineage>
</organism>
<dbReference type="InterPro" id="IPR011010">
    <property type="entry name" value="DNA_brk_join_enz"/>
</dbReference>
<dbReference type="RefSeq" id="WP_008481021.1">
    <property type="nucleotide sequence ID" value="NZ_CAGS01000532.1"/>
</dbReference>
<feature type="domain" description="Tyr recombinase" evidence="5">
    <location>
        <begin position="171"/>
        <end position="368"/>
    </location>
</feature>
<evidence type="ECO:0000256" key="2">
    <source>
        <dbReference type="ARBA" id="ARBA00023125"/>
    </source>
</evidence>
<dbReference type="InterPro" id="IPR013762">
    <property type="entry name" value="Integrase-like_cat_sf"/>
</dbReference>
<dbReference type="PANTHER" id="PTHR30349">
    <property type="entry name" value="PHAGE INTEGRASE-RELATED"/>
    <property type="match status" value="1"/>
</dbReference>
<proteinExistence type="predicted"/>
<feature type="domain" description="Core-binding (CB)" evidence="6">
    <location>
        <begin position="67"/>
        <end position="150"/>
    </location>
</feature>
<evidence type="ECO:0000256" key="1">
    <source>
        <dbReference type="ARBA" id="ARBA00022908"/>
    </source>
</evidence>
<protein>
    <submittedName>
        <fullName evidence="7">Integrase family protein</fullName>
    </submittedName>
</protein>
<dbReference type="Pfam" id="PF00589">
    <property type="entry name" value="Phage_integrase"/>
    <property type="match status" value="1"/>
</dbReference>
<dbReference type="SUPFAM" id="SSF56349">
    <property type="entry name" value="DNA breaking-rejoining enzymes"/>
    <property type="match status" value="1"/>
</dbReference>
<dbReference type="GO" id="GO:0003677">
    <property type="term" value="F:DNA binding"/>
    <property type="evidence" value="ECO:0007669"/>
    <property type="project" value="UniProtKB-UniRule"/>
</dbReference>
<sequence length="378" mass="42626">MTKRGQNEGSIHKRTDGRWCGVVNLGWEDGKRKRKYLYGDTRREVAEKLNAVLRDQQQGLPATDGRQTVDQFLTRWLEESAKPRLRPRTFESYRMIVTRHLIPGLGRIPLSKLGPQDVQHYMNRKRGAGLSARTVQYHRAVLRRALNQALRWGLIPRNVATLVDPPKSTRPALRFLSTDEARVFLGSVRGHRLEALYTVALALGLRQGEALGLAWEDVDLEAGLLTIRYALQRVDGKLTRVAPKTEKSRRVIAMPAVALAALRQHRTRQLEERLVAGSRWQEAGFVFTTSIGTPLDARNLTRHFHQLREAAGLPWLRFHDLRHAYGSLLAAQGVHPRVAMELMGHSQLAVTMQVYTHVAPELAREAADKIDAVLGGAK</sequence>
<dbReference type="InterPro" id="IPR010998">
    <property type="entry name" value="Integrase_recombinase_N"/>
</dbReference>
<dbReference type="AlphaFoldDB" id="I4EM97"/>
<dbReference type="CDD" id="cd01189">
    <property type="entry name" value="INT_ICEBs1_C_like"/>
    <property type="match status" value="1"/>
</dbReference>
<evidence type="ECO:0000259" key="6">
    <source>
        <dbReference type="PROSITE" id="PS51900"/>
    </source>
</evidence>
<dbReference type="InterPro" id="IPR004107">
    <property type="entry name" value="Integrase_SAM-like_N"/>
</dbReference>
<evidence type="ECO:0000259" key="5">
    <source>
        <dbReference type="PROSITE" id="PS51898"/>
    </source>
</evidence>
<name>I4EM97_9BACT</name>
<dbReference type="PROSITE" id="PS51898">
    <property type="entry name" value="TYR_RECOMBINASE"/>
    <property type="match status" value="1"/>
</dbReference>
<dbReference type="EMBL" id="CAGS01000532">
    <property type="protein sequence ID" value="CCF85810.1"/>
    <property type="molecule type" value="Genomic_DNA"/>
</dbReference>
<gene>
    <name evidence="7" type="ORF">NITHO_5780001</name>
</gene>
<keyword evidence="3" id="KW-0233">DNA recombination</keyword>